<dbReference type="Proteomes" id="UP001595766">
    <property type="component" value="Unassembled WGS sequence"/>
</dbReference>
<evidence type="ECO:0008006" key="3">
    <source>
        <dbReference type="Google" id="ProtNLM"/>
    </source>
</evidence>
<comment type="caution">
    <text evidence="1">The sequence shown here is derived from an EMBL/GenBank/DDBJ whole genome shotgun (WGS) entry which is preliminary data.</text>
</comment>
<dbReference type="EMBL" id="JBHSAV010000043">
    <property type="protein sequence ID" value="MFC3976515.1"/>
    <property type="molecule type" value="Genomic_DNA"/>
</dbReference>
<sequence length="212" mass="23938">MLNIILLMLFFIPNQEEKVWNAKVIDQVTGLPIEGVHVYFPNGQDVSNEKGEFTLKVKDQAKITFSHVSYEFKQMEISLDALASEVILIPRESELDMIEVRPFPTEDELKRQVLSTPVYKTRLEMNLMKNTSIMKASFPYIPSLPASSYTAFMSRVIPDGSGGVNIFNSSGGGLIQVFREIGNGYQTPTSSSEQILYDTAKVNLLYKPKRIF</sequence>
<accession>A0ABV8EKT9</accession>
<dbReference type="RefSeq" id="WP_241296713.1">
    <property type="nucleotide sequence ID" value="NZ_JAKZGR010000015.1"/>
</dbReference>
<reference evidence="2" key="1">
    <citation type="journal article" date="2019" name="Int. J. Syst. Evol. Microbiol.">
        <title>The Global Catalogue of Microorganisms (GCM) 10K type strain sequencing project: providing services to taxonomists for standard genome sequencing and annotation.</title>
        <authorList>
            <consortium name="The Broad Institute Genomics Platform"/>
            <consortium name="The Broad Institute Genome Sequencing Center for Infectious Disease"/>
            <person name="Wu L."/>
            <person name="Ma J."/>
        </authorList>
    </citation>
    <scope>NUCLEOTIDE SEQUENCE [LARGE SCALE GENOMIC DNA]</scope>
    <source>
        <strain evidence="2">CECT 8551</strain>
    </source>
</reference>
<evidence type="ECO:0000313" key="1">
    <source>
        <dbReference type="EMBL" id="MFC3976515.1"/>
    </source>
</evidence>
<keyword evidence="2" id="KW-1185">Reference proteome</keyword>
<name>A0ABV8EKT9_9BACT</name>
<protein>
    <recommendedName>
        <fullName evidence="3">CarboxypepD_reg-like domain-containing protein</fullName>
    </recommendedName>
</protein>
<organism evidence="1 2">
    <name type="scientific">Belliella kenyensis</name>
    <dbReference type="NCBI Taxonomy" id="1472724"/>
    <lineage>
        <taxon>Bacteria</taxon>
        <taxon>Pseudomonadati</taxon>
        <taxon>Bacteroidota</taxon>
        <taxon>Cytophagia</taxon>
        <taxon>Cytophagales</taxon>
        <taxon>Cyclobacteriaceae</taxon>
        <taxon>Belliella</taxon>
    </lineage>
</organism>
<proteinExistence type="predicted"/>
<evidence type="ECO:0000313" key="2">
    <source>
        <dbReference type="Proteomes" id="UP001595766"/>
    </source>
</evidence>
<gene>
    <name evidence="1" type="ORF">ACFOUP_09030</name>
</gene>